<name>A0A072GLC5_VIBPH</name>
<evidence type="ECO:0000256" key="3">
    <source>
        <dbReference type="ARBA" id="ARBA00022989"/>
    </source>
</evidence>
<dbReference type="EMBL" id="JABCLB010001107">
    <property type="protein sequence ID" value="NMU83130.1"/>
    <property type="molecule type" value="Genomic_DNA"/>
</dbReference>
<dbReference type="OMA" id="MQIPHEL"/>
<evidence type="ECO:0000313" key="12">
    <source>
        <dbReference type="EMBL" id="OQJ97234.1"/>
    </source>
</evidence>
<reference evidence="6" key="4">
    <citation type="journal article" date="2018" name="Genome Biol.">
        <title>SKESA: strategic k-mer extension for scrupulous assemblies.</title>
        <authorList>
            <person name="Souvorov A."/>
            <person name="Agarwala R."/>
            <person name="Lipman D.J."/>
        </authorList>
    </citation>
    <scope>NUCLEOTIDE SEQUENCE</scope>
    <source>
        <strain evidence="6">1930</strain>
    </source>
</reference>
<evidence type="ECO:0000313" key="17">
    <source>
        <dbReference type="EMBL" id="WAT92060.1"/>
    </source>
</evidence>
<dbReference type="EMBL" id="VRMQ01000001">
    <property type="protein sequence ID" value="TXN18671.1"/>
    <property type="molecule type" value="Genomic_DNA"/>
</dbReference>
<dbReference type="Pfam" id="PF07869">
    <property type="entry name" value="DUF1656"/>
    <property type="match status" value="1"/>
</dbReference>
<dbReference type="OrthoDB" id="5461070at2"/>
<reference evidence="23 24" key="8">
    <citation type="submission" date="2020-04" db="EMBL/GenBank/DDBJ databases">
        <title>Whole-genome sequencing of Vibrio spp. from China reveals different genetic environments of blaCTX-M-14 among diverse lineages.</title>
        <authorList>
            <person name="Zheng Z."/>
            <person name="Ye L."/>
            <person name="Chen S."/>
        </authorList>
    </citation>
    <scope>NUCLEOTIDE SEQUENCE [LARGE SCALE GENOMIC DNA]</scope>
    <source>
        <strain evidence="11 23">Vb0551</strain>
        <strain evidence="10 24">Vb0574</strain>
    </source>
</reference>
<reference evidence="17" key="11">
    <citation type="submission" date="2022-12" db="EMBL/GenBank/DDBJ databases">
        <title>Vibrio parahaemolyticus become highly virulent by producing novel Tc toxins.</title>
        <authorList>
            <person name="Yang F."/>
            <person name="You Y."/>
            <person name="Lai Q."/>
            <person name="Xu L."/>
            <person name="Li F."/>
        </authorList>
    </citation>
    <scope>NUCLEOTIDE SEQUENCE</scope>
    <source>
        <strain evidence="17">Vp-HL-202005</strain>
    </source>
</reference>
<evidence type="ECO:0000313" key="13">
    <source>
        <dbReference type="EMBL" id="OXE28579.1"/>
    </source>
</evidence>
<dbReference type="EMBL" id="NIXT01004197">
    <property type="protein sequence ID" value="OXE28579.1"/>
    <property type="molecule type" value="Genomic_DNA"/>
</dbReference>
<evidence type="ECO:0000256" key="1">
    <source>
        <dbReference type="ARBA" id="ARBA00022475"/>
    </source>
</evidence>
<reference evidence="6" key="7">
    <citation type="submission" date="2019-12" db="EMBL/GenBank/DDBJ databases">
        <authorList>
            <consortium name="NCBI Pathogen Detection Project"/>
        </authorList>
    </citation>
    <scope>NUCLEOTIDE SEQUENCE</scope>
    <source>
        <strain evidence="6">1930</strain>
    </source>
</reference>
<dbReference type="Proteomes" id="UP000726777">
    <property type="component" value="Unassembled WGS sequence"/>
</dbReference>
<reference evidence="7 18" key="1">
    <citation type="submission" date="2015-07" db="EMBL/GenBank/DDBJ databases">
        <title>Foodborne Vibrio parahaemolyticus Isolates.</title>
        <authorList>
            <person name="Ronholm J."/>
            <person name="Petronella N."/>
            <person name="Kenwell R."/>
            <person name="Banerjee S."/>
        </authorList>
    </citation>
    <scope>NUCLEOTIDE SEQUENCE [LARGE SCALE GENOMIC DNA]</scope>
    <source>
        <strain evidence="7 18">HS-06-05</strain>
    </source>
</reference>
<dbReference type="EMBL" id="CP097356">
    <property type="protein sequence ID" value="UYV28079.1"/>
    <property type="molecule type" value="Genomic_DNA"/>
</dbReference>
<reference evidence="8" key="9">
    <citation type="submission" date="2020-09" db="EMBL/GenBank/DDBJ databases">
        <title>Genome sequence of Vibrio parahaemolyticus isolates.</title>
        <authorList>
            <person name="Hammerl J.A."/>
            <person name="Strauch E."/>
        </authorList>
    </citation>
    <scope>NUCLEOTIDE SEQUENCE</scope>
    <source>
        <strain evidence="8">17-VB00146</strain>
    </source>
</reference>
<keyword evidence="4 5" id="KW-0472">Membrane</keyword>
<evidence type="ECO:0000313" key="14">
    <source>
        <dbReference type="EMBL" id="QHH11905.1"/>
    </source>
</evidence>
<gene>
    <name evidence="7" type="ORF">ACX05_15965</name>
    <name evidence="12" type="ORF">AKG60_20395</name>
    <name evidence="13" type="ORF">CA163_33160</name>
    <name evidence="14" type="ORF">EHC69_21675</name>
    <name evidence="15" type="ORF">FVP01_06700</name>
    <name evidence="11" type="ORF">HKB16_09550</name>
    <name evidence="10" type="ORF">HKB21_17530</name>
    <name evidence="6" type="ORF">I7278_11985</name>
    <name evidence="8" type="ORF">IB292_15070</name>
    <name evidence="16" type="ORF">M5598_20355</name>
    <name evidence="17" type="ORF">O1Q84_22065</name>
    <name evidence="9" type="ORF">QX249_01490</name>
</gene>
<dbReference type="Proteomes" id="UP001156560">
    <property type="component" value="Chromosome 2"/>
</dbReference>
<reference evidence="12 19" key="2">
    <citation type="submission" date="2015-08" db="EMBL/GenBank/DDBJ databases">
        <title>Draft Genome Sequences of Vibrio parahaemolyticus Strains.</title>
        <authorList>
            <person name="Gonzalez-Escalona N."/>
            <person name="DePaola A."/>
        </authorList>
    </citation>
    <scope>NUCLEOTIDE SEQUENCE [LARGE SCALE GENOMIC DNA]</scope>
    <source>
        <strain evidence="12 19">CFSAN001621</strain>
    </source>
</reference>
<evidence type="ECO:0000256" key="5">
    <source>
        <dbReference type="SAM" id="Phobius"/>
    </source>
</evidence>
<keyword evidence="2 5" id="KW-0812">Transmembrane</keyword>
<dbReference type="EMBL" id="JABCLD010001806">
    <property type="protein sequence ID" value="NMU27408.1"/>
    <property type="molecule type" value="Genomic_DNA"/>
</dbReference>
<evidence type="ECO:0000313" key="21">
    <source>
        <dbReference type="Proteomes" id="UP000321504"/>
    </source>
</evidence>
<dbReference type="EMBL" id="LIRS01000088">
    <property type="protein sequence ID" value="KOY28824.1"/>
    <property type="molecule type" value="Genomic_DNA"/>
</dbReference>
<reference evidence="9" key="12">
    <citation type="submission" date="2023-06" db="EMBL/GenBank/DDBJ databases">
        <title>Genomic Diversity of Vibrio spp. and Metagenomic Analysis of Pathogens in Florida Gulf Coastal Waters Following Hurricane Ian.</title>
        <authorList>
            <person name="Brumfield K.D."/>
        </authorList>
    </citation>
    <scope>NUCLEOTIDE SEQUENCE</scope>
    <source>
        <strain evidence="9">WBS2B-138</strain>
    </source>
</reference>
<dbReference type="Proteomes" id="UP000037697">
    <property type="component" value="Unassembled WGS sequence"/>
</dbReference>
<dbReference type="EMBL" id="CP034299">
    <property type="protein sequence ID" value="QHH11905.1"/>
    <property type="molecule type" value="Genomic_DNA"/>
</dbReference>
<dbReference type="EMBL" id="LHQV01000020">
    <property type="protein sequence ID" value="OQJ97234.1"/>
    <property type="molecule type" value="Genomic_DNA"/>
</dbReference>
<feature type="transmembrane region" description="Helical" evidence="5">
    <location>
        <begin position="12"/>
        <end position="34"/>
    </location>
</feature>
<evidence type="ECO:0000256" key="2">
    <source>
        <dbReference type="ARBA" id="ARBA00022692"/>
    </source>
</evidence>
<reference evidence="14 22" key="5">
    <citation type="submission" date="2018-12" db="EMBL/GenBank/DDBJ databases">
        <title>Genomic insights into the evolutionary origins and pathogenicity of five Vibrio parahaemolyticus strains isolated from the shrimp with acute hepatopancreatic necrosis disease (AHPND).</title>
        <authorList>
            <person name="Yang Q."/>
            <person name="Dong X."/>
            <person name="Xie G."/>
            <person name="Fu S."/>
            <person name="Zou P."/>
            <person name="Sun J."/>
            <person name="Wang Y."/>
            <person name="Huang J."/>
        </authorList>
    </citation>
    <scope>NUCLEOTIDE SEQUENCE [LARGE SCALE GENOMIC DNA]</scope>
    <source>
        <strain evidence="14 22">20160303005-1</strain>
    </source>
</reference>
<evidence type="ECO:0000313" key="9">
    <source>
        <dbReference type="EMBL" id="MDS1819312.1"/>
    </source>
</evidence>
<evidence type="ECO:0000313" key="7">
    <source>
        <dbReference type="EMBL" id="KOY28824.1"/>
    </source>
</evidence>
<evidence type="ECO:0000313" key="20">
    <source>
        <dbReference type="Proteomes" id="UP000214596"/>
    </source>
</evidence>
<evidence type="ECO:0000313" key="22">
    <source>
        <dbReference type="Proteomes" id="UP000464718"/>
    </source>
</evidence>
<keyword evidence="1" id="KW-1003">Cell membrane</keyword>
<evidence type="ECO:0000313" key="6">
    <source>
        <dbReference type="EMBL" id="HAS6677529.1"/>
    </source>
</evidence>
<reference evidence="15 21" key="6">
    <citation type="submission" date="2019-08" db="EMBL/GenBank/DDBJ databases">
        <title>Emerging of two pre-pandemic pathogenic O4:KUT lineages of Vibrio parahaemolyticus in coastal eastern China.</title>
        <authorList>
            <person name="Yu H."/>
        </authorList>
    </citation>
    <scope>NUCLEOTIDE SEQUENCE [LARGE SCALE GENOMIC DNA]</scope>
    <source>
        <strain evidence="15 21">HZ17-383</strain>
    </source>
</reference>
<dbReference type="Proteomes" id="UP000856022">
    <property type="component" value="Unassembled WGS sequence"/>
</dbReference>
<reference evidence="13 20" key="3">
    <citation type="journal article" date="2017" name="Appl. Environ. Microbiol.">
        <title>Parallel evolution of two clades of a major Atlantic endemic Vibrio parahaemolyticus pathogen lineage by independent acquisition of related pathogenicity islands.</title>
        <authorList>
            <person name="Xu F."/>
            <person name="Gonzalez-Escalona N."/>
            <person name="Drees K.P."/>
            <person name="Sebra R.P."/>
            <person name="Cooper V.S."/>
            <person name="Jones S.H."/>
            <person name="Whistler C.A."/>
        </authorList>
    </citation>
    <scope>NUCLEOTIDE SEQUENCE [LARGE SCALE GENOMIC DNA]</scope>
    <source>
        <strain evidence="13 20">MAVP-3</strain>
    </source>
</reference>
<feature type="transmembrane region" description="Helical" evidence="5">
    <location>
        <begin position="41"/>
        <end position="65"/>
    </location>
</feature>
<evidence type="ECO:0000256" key="4">
    <source>
        <dbReference type="ARBA" id="ARBA00023136"/>
    </source>
</evidence>
<evidence type="ECO:0000313" key="23">
    <source>
        <dbReference type="Proteomes" id="UP000518904"/>
    </source>
</evidence>
<organism evidence="11 23">
    <name type="scientific">Vibrio parahaemolyticus</name>
    <dbReference type="NCBI Taxonomy" id="670"/>
    <lineage>
        <taxon>Bacteria</taxon>
        <taxon>Pseudomonadati</taxon>
        <taxon>Pseudomonadota</taxon>
        <taxon>Gammaproteobacteria</taxon>
        <taxon>Vibrionales</taxon>
        <taxon>Vibrionaceae</taxon>
        <taxon>Vibrio</taxon>
    </lineage>
</organism>
<dbReference type="Proteomes" id="UP000464718">
    <property type="component" value="Chromosome ii"/>
</dbReference>
<dbReference type="Proteomes" id="UP001163036">
    <property type="component" value="Chromosome 2"/>
</dbReference>
<dbReference type="Proteomes" id="UP000321504">
    <property type="component" value="Unassembled WGS sequence"/>
</dbReference>
<dbReference type="Proteomes" id="UP001253193">
    <property type="component" value="Unassembled WGS sequence"/>
</dbReference>
<evidence type="ECO:0000313" key="16">
    <source>
        <dbReference type="EMBL" id="UYV28079.1"/>
    </source>
</evidence>
<dbReference type="AlphaFoldDB" id="A0A072GLC5"/>
<evidence type="ECO:0000313" key="19">
    <source>
        <dbReference type="Proteomes" id="UP000191946"/>
    </source>
</evidence>
<dbReference type="Proteomes" id="UP000555836">
    <property type="component" value="Unassembled WGS sequence"/>
</dbReference>
<keyword evidence="19" id="KW-1185">Reference proteome</keyword>
<keyword evidence="3 5" id="KW-1133">Transmembrane helix</keyword>
<protein>
    <submittedName>
        <fullName evidence="11">DUF1656 domain-containing protein</fullName>
    </submittedName>
</protein>
<dbReference type="EMBL" id="JAUHGG010000001">
    <property type="protein sequence ID" value="MDS1819312.1"/>
    <property type="molecule type" value="Genomic_DNA"/>
</dbReference>
<dbReference type="GeneID" id="1192276"/>
<proteinExistence type="predicted"/>
<evidence type="ECO:0000313" key="15">
    <source>
        <dbReference type="EMBL" id="TXN18671.1"/>
    </source>
</evidence>
<dbReference type="InterPro" id="IPR012451">
    <property type="entry name" value="DUF1656"/>
</dbReference>
<evidence type="ECO:0000313" key="11">
    <source>
        <dbReference type="EMBL" id="NMU83130.1"/>
    </source>
</evidence>
<evidence type="ECO:0000313" key="10">
    <source>
        <dbReference type="EMBL" id="NMU27408.1"/>
    </source>
</evidence>
<dbReference type="RefSeq" id="WP_005462724.1">
    <property type="nucleotide sequence ID" value="NZ_CABMHD010000003.1"/>
</dbReference>
<evidence type="ECO:0000313" key="8">
    <source>
        <dbReference type="EMBL" id="MCC3806371.1"/>
    </source>
</evidence>
<dbReference type="Proteomes" id="UP000214596">
    <property type="component" value="Unassembled WGS sequence"/>
</dbReference>
<dbReference type="EMBL" id="DACQKT010000004">
    <property type="protein sequence ID" value="HAS6677529.1"/>
    <property type="molecule type" value="Genomic_DNA"/>
</dbReference>
<dbReference type="Proteomes" id="UP000518904">
    <property type="component" value="Unassembled WGS sequence"/>
</dbReference>
<evidence type="ECO:0000313" key="24">
    <source>
        <dbReference type="Proteomes" id="UP000555836"/>
    </source>
</evidence>
<dbReference type="EMBL" id="JACVHL010000015">
    <property type="protein sequence ID" value="MCC3806371.1"/>
    <property type="molecule type" value="Genomic_DNA"/>
</dbReference>
<dbReference type="Proteomes" id="UP000191946">
    <property type="component" value="Unassembled WGS sequence"/>
</dbReference>
<reference evidence="16" key="10">
    <citation type="submission" date="2022-05" db="EMBL/GenBank/DDBJ databases">
        <title>Megaplasmid of Vibrio parahaemolyticus.</title>
        <authorList>
            <person name="Strauch E."/>
            <person name="Borowiak M."/>
        </authorList>
    </citation>
    <scope>NUCLEOTIDE SEQUENCE</scope>
    <source>
        <strain evidence="16">16-VB00198</strain>
    </source>
</reference>
<dbReference type="EMBL" id="CP114195">
    <property type="protein sequence ID" value="WAT92060.1"/>
    <property type="molecule type" value="Genomic_DNA"/>
</dbReference>
<evidence type="ECO:0000313" key="18">
    <source>
        <dbReference type="Proteomes" id="UP000037697"/>
    </source>
</evidence>
<accession>A0A072GLC5</accession>
<sequence>MPHELSWGDIYFSPTLLVLFLAVTATWITVMILNKTRLSRFIAFPSLTFIAIMVGYVVAIDSFYIQF</sequence>